<protein>
    <recommendedName>
        <fullName evidence="1">Guanine nucleotide exchange factor SopE GEF domain-containing protein</fullName>
    </recommendedName>
</protein>
<evidence type="ECO:0000313" key="2">
    <source>
        <dbReference type="EMBL" id="VVO48149.1"/>
    </source>
</evidence>
<reference evidence="2 3" key="1">
    <citation type="submission" date="2019-09" db="EMBL/GenBank/DDBJ databases">
        <authorList>
            <person name="Chandra G."/>
            <person name="Truman W A."/>
        </authorList>
    </citation>
    <scope>NUCLEOTIDE SEQUENCE [LARGE SCALE GENOMIC DNA]</scope>
    <source>
        <strain evidence="2">PS880</strain>
    </source>
</reference>
<dbReference type="Pfam" id="PF07487">
    <property type="entry name" value="SopE_GEF"/>
    <property type="match status" value="1"/>
</dbReference>
<evidence type="ECO:0000313" key="3">
    <source>
        <dbReference type="Proteomes" id="UP000375525"/>
    </source>
</evidence>
<dbReference type="Proteomes" id="UP000375525">
    <property type="component" value="Unassembled WGS sequence"/>
</dbReference>
<dbReference type="RefSeq" id="WP_150778225.1">
    <property type="nucleotide sequence ID" value="NZ_CABVIH010000001.1"/>
</dbReference>
<proteinExistence type="predicted"/>
<dbReference type="InterPro" id="IPR016019">
    <property type="entry name" value="SopE_GEF_dom"/>
</dbReference>
<feature type="domain" description="Guanine nucleotide exchange factor SopE GEF" evidence="1">
    <location>
        <begin position="180"/>
        <end position="309"/>
    </location>
</feature>
<organism evidence="2 3">
    <name type="scientific">Pseudomonas fluorescens</name>
    <dbReference type="NCBI Taxonomy" id="294"/>
    <lineage>
        <taxon>Bacteria</taxon>
        <taxon>Pseudomonadati</taxon>
        <taxon>Pseudomonadota</taxon>
        <taxon>Gammaproteobacteria</taxon>
        <taxon>Pseudomonadales</taxon>
        <taxon>Pseudomonadaceae</taxon>
        <taxon>Pseudomonas</taxon>
    </lineage>
</organism>
<dbReference type="SUPFAM" id="SSF81832">
    <property type="entry name" value="SopE-like GEF domain"/>
    <property type="match status" value="1"/>
</dbReference>
<sequence length="318" mass="34799">MLITSAAFNPVAPPVSVDVSSGAKPVGRVAAAVKSCANVPTQPPHAEKTQHGMFWKAMCFLGLKSGENPTKTTSLDTVDSVCAATKSADQSTHRMARGLKRSANVTERPIHIERRHRDGALCKVMHFLGLGANEVSSEKGVVKPVVQRSEPLTEAKRQEIKSAIQKEIENFNFEAKFKADPELMNQSFQMMYGAIFSRAQDSFGSKCAEIKVLPKEKKECSVALGSIAKEFGMDGKEKNGIFAPSCIGANGFVTMVLSPILISYGKDYYGEARDFNLFTEALIGVKLRSIALEQGRPDPQEFYLKLEAVLVENFPDYE</sequence>
<dbReference type="GO" id="GO:0005085">
    <property type="term" value="F:guanyl-nucleotide exchange factor activity"/>
    <property type="evidence" value="ECO:0007669"/>
    <property type="project" value="InterPro"/>
</dbReference>
<name>A0A5E7G8G5_PSEFL</name>
<dbReference type="EMBL" id="CABVIH010000001">
    <property type="protein sequence ID" value="VVO48149.1"/>
    <property type="molecule type" value="Genomic_DNA"/>
</dbReference>
<dbReference type="InterPro" id="IPR035949">
    <property type="entry name" value="SopE-like_GEF_dom_sf"/>
</dbReference>
<gene>
    <name evidence="2" type="ORF">PS880_00157</name>
</gene>
<accession>A0A5E7G8G5</accession>
<dbReference type="Gene3D" id="1.10.4120.10">
    <property type="entry name" value="SopE-like, GEF domain"/>
    <property type="match status" value="1"/>
</dbReference>
<dbReference type="AlphaFoldDB" id="A0A5E7G8G5"/>
<evidence type="ECO:0000259" key="1">
    <source>
        <dbReference type="Pfam" id="PF07487"/>
    </source>
</evidence>
<dbReference type="GO" id="GO:0030036">
    <property type="term" value="P:actin cytoskeleton organization"/>
    <property type="evidence" value="ECO:0007669"/>
    <property type="project" value="InterPro"/>
</dbReference>